<evidence type="ECO:0000259" key="2">
    <source>
        <dbReference type="Pfam" id="PF13439"/>
    </source>
</evidence>
<dbReference type="GO" id="GO:0016757">
    <property type="term" value="F:glycosyltransferase activity"/>
    <property type="evidence" value="ECO:0007669"/>
    <property type="project" value="UniProtKB-KW"/>
</dbReference>
<dbReference type="Gene3D" id="3.40.50.2000">
    <property type="entry name" value="Glycogen Phosphorylase B"/>
    <property type="match status" value="2"/>
</dbReference>
<organism evidence="3 4">
    <name type="scientific">Rhodopirellula europaea 6C</name>
    <dbReference type="NCBI Taxonomy" id="1263867"/>
    <lineage>
        <taxon>Bacteria</taxon>
        <taxon>Pseudomonadati</taxon>
        <taxon>Planctomycetota</taxon>
        <taxon>Planctomycetia</taxon>
        <taxon>Pirellulales</taxon>
        <taxon>Pirellulaceae</taxon>
        <taxon>Rhodopirellula</taxon>
    </lineage>
</organism>
<dbReference type="CDD" id="cd03801">
    <property type="entry name" value="GT4_PimA-like"/>
    <property type="match status" value="1"/>
</dbReference>
<keyword evidence="4" id="KW-1185">Reference proteome</keyword>
<dbReference type="InterPro" id="IPR050194">
    <property type="entry name" value="Glycosyltransferase_grp1"/>
</dbReference>
<dbReference type="EC" id="2.4.-.-" evidence="3"/>
<dbReference type="EMBL" id="ANMO01000166">
    <property type="protein sequence ID" value="EMB15679.1"/>
    <property type="molecule type" value="Genomic_DNA"/>
</dbReference>
<evidence type="ECO:0000313" key="3">
    <source>
        <dbReference type="EMBL" id="EMB15679.1"/>
    </source>
</evidence>
<comment type="caution">
    <text evidence="3">The sequence shown here is derived from an EMBL/GenBank/DDBJ whole genome shotgun (WGS) entry which is preliminary data.</text>
</comment>
<gene>
    <name evidence="3" type="ORF">RE6C_03589</name>
</gene>
<dbReference type="InterPro" id="IPR001296">
    <property type="entry name" value="Glyco_trans_1"/>
</dbReference>
<dbReference type="AlphaFoldDB" id="M2B0C9"/>
<dbReference type="InterPro" id="IPR028098">
    <property type="entry name" value="Glyco_trans_4-like_N"/>
</dbReference>
<dbReference type="PATRIC" id="fig|1263867.3.peg.3840"/>
<name>M2B0C9_9BACT</name>
<dbReference type="Pfam" id="PF13439">
    <property type="entry name" value="Glyco_transf_4"/>
    <property type="match status" value="1"/>
</dbReference>
<sequence length="389" mass="44132">MKALIDESRSPLPLSQTAYDQQLKVLHVCETAKGGIATYLRIMRASTSERYEHYVVLPEHHAGELQGTLKTTTFNSKKRSILRLGRMLVTARQVAITEKPDILFFHSTFSLTAMLFFCLFLPRRPTIYCPHGWAAMQFAPGSMRRKLIAFAEHHLSKVADAVVNISAYEQRYCEANYPKVNGILIENAVEPCDEKPLPSIVHTSPTQLNILFVGRLDRQKGFDLLFRAFCEATKARTDLHLHVVGDFVLGKSQFTAQVAQSSDVTMHGWKTPREVRSFLDACDILAVPSRWEGFGLVVAESFRSGTPVLASDRCALPDLVSPDETGWVVPFEQVNWTDAIVRLEKHTLRKMRDRCLETYENRFHASRFGHEFDCLFQKMIECKCSCPTS</sequence>
<dbReference type="RefSeq" id="WP_008658477.1">
    <property type="nucleotide sequence ID" value="NZ_ANMO01000166.1"/>
</dbReference>
<evidence type="ECO:0000259" key="1">
    <source>
        <dbReference type="Pfam" id="PF00534"/>
    </source>
</evidence>
<feature type="domain" description="Glycosyl transferase family 1" evidence="1">
    <location>
        <begin position="206"/>
        <end position="355"/>
    </location>
</feature>
<evidence type="ECO:0000313" key="4">
    <source>
        <dbReference type="Proteomes" id="UP000011529"/>
    </source>
</evidence>
<dbReference type="Pfam" id="PF00534">
    <property type="entry name" value="Glycos_transf_1"/>
    <property type="match status" value="1"/>
</dbReference>
<dbReference type="PANTHER" id="PTHR45947">
    <property type="entry name" value="SULFOQUINOVOSYL TRANSFERASE SQD2"/>
    <property type="match status" value="1"/>
</dbReference>
<reference evidence="3" key="2">
    <citation type="journal article" date="2013" name="Mar. Genomics">
        <title>Expression of sulfatases in Rhodopirellula baltica and the diversity of sulfatases in the genus Rhodopirellula.</title>
        <authorList>
            <person name="Wegner C.E."/>
            <person name="Richter-Heitmann T."/>
            <person name="Klindworth A."/>
            <person name="Klockow C."/>
            <person name="Richter M."/>
            <person name="Achstetter T."/>
            <person name="Glockner F.O."/>
            <person name="Harder J."/>
        </authorList>
    </citation>
    <scope>NUCLEOTIDE SEQUENCE [LARGE SCALE GENOMIC DNA]</scope>
    <source>
        <strain evidence="3">6C</strain>
    </source>
</reference>
<feature type="domain" description="Glycosyltransferase subfamily 4-like N-terminal" evidence="2">
    <location>
        <begin position="34"/>
        <end position="189"/>
    </location>
</feature>
<protein>
    <submittedName>
        <fullName evidence="3">Glycosyl transferase group 1</fullName>
        <ecNumber evidence="3">2.4.-.-</ecNumber>
    </submittedName>
</protein>
<accession>M2B0C9</accession>
<keyword evidence="3" id="KW-0328">Glycosyltransferase</keyword>
<dbReference type="Proteomes" id="UP000011529">
    <property type="component" value="Unassembled WGS sequence"/>
</dbReference>
<dbReference type="PANTHER" id="PTHR45947:SF3">
    <property type="entry name" value="SULFOQUINOVOSYL TRANSFERASE SQD2"/>
    <property type="match status" value="1"/>
</dbReference>
<keyword evidence="3" id="KW-0808">Transferase</keyword>
<proteinExistence type="predicted"/>
<reference evidence="3" key="1">
    <citation type="submission" date="2012-11" db="EMBL/GenBank/DDBJ databases">
        <title>Permanent draft genomes of Rhodopirellula europaea strain SH398 and 6C.</title>
        <authorList>
            <person name="Richter M."/>
            <person name="Richter-Heitmann T."/>
            <person name="Frank C."/>
            <person name="Harder J."/>
            <person name="Glockner F.O."/>
        </authorList>
    </citation>
    <scope>NUCLEOTIDE SEQUENCE</scope>
    <source>
        <strain evidence="3">6C</strain>
    </source>
</reference>
<dbReference type="SUPFAM" id="SSF53756">
    <property type="entry name" value="UDP-Glycosyltransferase/glycogen phosphorylase"/>
    <property type="match status" value="1"/>
</dbReference>